<dbReference type="SUPFAM" id="SSF49303">
    <property type="entry name" value="beta-Galactosidase/glucuronidase domain"/>
    <property type="match status" value="1"/>
</dbReference>
<keyword evidence="2 7" id="KW-0378">Hydrolase</keyword>
<feature type="domain" description="Glycoside hydrolase family 2 catalytic" evidence="5">
    <location>
        <begin position="273"/>
        <end position="420"/>
    </location>
</feature>
<dbReference type="Proteomes" id="UP000775179">
    <property type="component" value="Unassembled WGS sequence"/>
</dbReference>
<dbReference type="RefSeq" id="WP_021875857.1">
    <property type="nucleotide sequence ID" value="NZ_CP018630.1"/>
</dbReference>
<evidence type="ECO:0000256" key="3">
    <source>
        <dbReference type="ARBA" id="ARBA00023295"/>
    </source>
</evidence>
<feature type="domain" description="Glycoside hydrolase family 2 immunoglobulin-like beta-sandwich" evidence="4">
    <location>
        <begin position="172"/>
        <end position="266"/>
    </location>
</feature>
<dbReference type="Pfam" id="PF02836">
    <property type="entry name" value="Glyco_hydro_2_C"/>
    <property type="match status" value="1"/>
</dbReference>
<evidence type="ECO:0000256" key="1">
    <source>
        <dbReference type="ARBA" id="ARBA00007401"/>
    </source>
</evidence>
<dbReference type="KEGG" id="cchv:BTM20_08300"/>
<reference evidence="7 8" key="1">
    <citation type="submission" date="2021-08" db="EMBL/GenBank/DDBJ databases">
        <title>Genome sequence analysis of Clostridium chauvoei strains of European origin and evaluation of typing options for outbreak investigations.</title>
        <authorList>
            <person name="Abdel-Glil M."/>
            <person name="Thomas P."/>
            <person name="Seyboldt C."/>
        </authorList>
    </citation>
    <scope>NUCLEOTIDE SEQUENCE [LARGE SCALE GENOMIC DNA]</scope>
    <source>
        <strain evidence="7 8">S0260-09</strain>
    </source>
</reference>
<dbReference type="InterPro" id="IPR006102">
    <property type="entry name" value="Ig-like_GH2"/>
</dbReference>
<feature type="domain" description="Glycosyl hydrolases family 2 sugar binding" evidence="6">
    <location>
        <begin position="45"/>
        <end position="153"/>
    </location>
</feature>
<gene>
    <name evidence="7" type="ORF">K4H94_01235</name>
</gene>
<dbReference type="Pfam" id="PF00703">
    <property type="entry name" value="Glyco_hydro_2"/>
    <property type="match status" value="1"/>
</dbReference>
<dbReference type="GO" id="GO:0016798">
    <property type="term" value="F:hydrolase activity, acting on glycosyl bonds"/>
    <property type="evidence" value="ECO:0007669"/>
    <property type="project" value="UniProtKB-KW"/>
</dbReference>
<accession>A0ABD4RED2</accession>
<dbReference type="PANTHER" id="PTHR42732:SF1">
    <property type="entry name" value="BETA-MANNOSIDASE"/>
    <property type="match status" value="1"/>
</dbReference>
<dbReference type="InterPro" id="IPR006104">
    <property type="entry name" value="Glyco_hydro_2_N"/>
</dbReference>
<dbReference type="Gene3D" id="2.60.40.10">
    <property type="entry name" value="Immunoglobulins"/>
    <property type="match status" value="1"/>
</dbReference>
<evidence type="ECO:0000313" key="7">
    <source>
        <dbReference type="EMBL" id="MBX7289676.1"/>
    </source>
</evidence>
<organism evidence="7 8">
    <name type="scientific">Clostridium chauvoei</name>
    <dbReference type="NCBI Taxonomy" id="46867"/>
    <lineage>
        <taxon>Bacteria</taxon>
        <taxon>Bacillati</taxon>
        <taxon>Bacillota</taxon>
        <taxon>Clostridia</taxon>
        <taxon>Eubacteriales</taxon>
        <taxon>Clostridiaceae</taxon>
        <taxon>Clostridium</taxon>
    </lineage>
</organism>
<protein>
    <submittedName>
        <fullName evidence="7">Glycoside hydrolase family 2 protein</fullName>
    </submittedName>
</protein>
<dbReference type="Gene3D" id="2.60.120.260">
    <property type="entry name" value="Galactose-binding domain-like"/>
    <property type="match status" value="1"/>
</dbReference>
<evidence type="ECO:0000259" key="5">
    <source>
        <dbReference type="Pfam" id="PF02836"/>
    </source>
</evidence>
<comment type="similarity">
    <text evidence="1">Belongs to the glycosyl hydrolase 2 family.</text>
</comment>
<keyword evidence="3" id="KW-0326">Glycosidase</keyword>
<proteinExistence type="inferred from homology"/>
<dbReference type="InterPro" id="IPR013783">
    <property type="entry name" value="Ig-like_fold"/>
</dbReference>
<dbReference type="GeneID" id="66301870"/>
<dbReference type="Gene3D" id="3.20.20.80">
    <property type="entry name" value="Glycosidases"/>
    <property type="match status" value="1"/>
</dbReference>
<dbReference type="InterPro" id="IPR051913">
    <property type="entry name" value="GH2_Domain-Containing"/>
</dbReference>
<name>A0ABD4RED2_9CLOT</name>
<dbReference type="InterPro" id="IPR006103">
    <property type="entry name" value="Glyco_hydro_2_cat"/>
</dbReference>
<dbReference type="Pfam" id="PF02837">
    <property type="entry name" value="Glyco_hydro_2_N"/>
    <property type="match status" value="1"/>
</dbReference>
<evidence type="ECO:0000256" key="2">
    <source>
        <dbReference type="ARBA" id="ARBA00022801"/>
    </source>
</evidence>
<comment type="caution">
    <text evidence="7">The sequence shown here is derived from an EMBL/GenBank/DDBJ whole genome shotgun (WGS) entry which is preliminary data.</text>
</comment>
<evidence type="ECO:0000259" key="6">
    <source>
        <dbReference type="Pfam" id="PF02837"/>
    </source>
</evidence>
<evidence type="ECO:0000313" key="8">
    <source>
        <dbReference type="Proteomes" id="UP000775179"/>
    </source>
</evidence>
<dbReference type="InterPro" id="IPR008979">
    <property type="entry name" value="Galactose-bd-like_sf"/>
</dbReference>
<dbReference type="SUPFAM" id="SSF51445">
    <property type="entry name" value="(Trans)glycosidases"/>
    <property type="match status" value="1"/>
</dbReference>
<dbReference type="InterPro" id="IPR036156">
    <property type="entry name" value="Beta-gal/glucu_dom_sf"/>
</dbReference>
<evidence type="ECO:0000259" key="4">
    <source>
        <dbReference type="Pfam" id="PF00703"/>
    </source>
</evidence>
<sequence length="804" mass="93053">MRKIIFINNNWLYKEDFKSEYLAKDFDFKEFKSIDLPHTNKELPYNYFDEKDYQFISCYAKTLNIDYGYKGKRIYLDFEGVMLACDIYLNGTHLLNHKGGYTPFSVDITDYVNYEKENTLVIVVDSTERKDTPPYGNVVDYLTYGGIYREVSLRIVENTHINKIYSRAYNCLQDKKTLEVEVELEKYNSNKELEILIELLDKERVVALANKKINDNKEGNKTLITINDIKGVELWDLDNPKLYNIKATLKDNKDIIDVYSDKFGFREAIFKPEGFYLNGNLIKLIGLNRHQSYPYVGYAMPERVQKKDADILKYELGLNIVRTSHYMQSRHFLDRCDEIGLLVFEEIPGWQYIGDKAWQDISLRDVEVMIKRDYNRPSIILWGVRINESLDNHDFYTKTNYIAKKLDTVRQTGGVRYIHKSDFLEDVYTLNDFVHDGGEKVLITQKEATGLERKVPYLVTESNGHMYPTKMIDNEAKLVEHANRHLRVVNRALGAEDISGSISWCAFDYNTHSCFGSGDKICYHGVMDMFRNSKYAAYSYSSQKDSKYGIVLEPLTLACRGERAGGGILPFTILTNCDYVKIYKNGEFIDDYYPDIENYPNLYHLPVNVYHMLPVNLDLPISEKDKSDIRNFVINKIKQGNLEDLTEKDNDFFKKIADRSGISVSMILGLIFRLAGGWGEEENMITIKGYINNEQVISKEIGELKSRNRLEVIPDDYKLSLNKTSYDATRVVIKLLDNMNNLLQFNNEFIEVQIEGPAKILGPSKFGIQGGITAFWIRTIGEAGKVKVKVKGMYFQTETIIEVE</sequence>
<dbReference type="PANTHER" id="PTHR42732">
    <property type="entry name" value="BETA-GALACTOSIDASE"/>
    <property type="match status" value="1"/>
</dbReference>
<dbReference type="EMBL" id="JAIFTX010000002">
    <property type="protein sequence ID" value="MBX7289676.1"/>
    <property type="molecule type" value="Genomic_DNA"/>
</dbReference>
<dbReference type="InterPro" id="IPR017853">
    <property type="entry name" value="GH"/>
</dbReference>
<dbReference type="AlphaFoldDB" id="A0ABD4RED2"/>
<dbReference type="SUPFAM" id="SSF49785">
    <property type="entry name" value="Galactose-binding domain-like"/>
    <property type="match status" value="1"/>
</dbReference>